<keyword evidence="4 6" id="KW-0862">Zinc</keyword>
<dbReference type="EMBL" id="FNVT01000007">
    <property type="protein sequence ID" value="SEG91696.1"/>
    <property type="molecule type" value="Genomic_DNA"/>
</dbReference>
<evidence type="ECO:0000256" key="7">
    <source>
        <dbReference type="SAM" id="Phobius"/>
    </source>
</evidence>
<feature type="transmembrane region" description="Helical" evidence="7">
    <location>
        <begin position="290"/>
        <end position="314"/>
    </location>
</feature>
<evidence type="ECO:0000256" key="2">
    <source>
        <dbReference type="ARBA" id="ARBA00022723"/>
    </source>
</evidence>
<evidence type="ECO:0000256" key="1">
    <source>
        <dbReference type="ARBA" id="ARBA00022670"/>
    </source>
</evidence>
<evidence type="ECO:0000256" key="5">
    <source>
        <dbReference type="ARBA" id="ARBA00023049"/>
    </source>
</evidence>
<protein>
    <submittedName>
        <fullName evidence="9">Peptidase family M48</fullName>
    </submittedName>
</protein>
<dbReference type="CDD" id="cd07326">
    <property type="entry name" value="M56_BlaR1_MecR1_like"/>
    <property type="match status" value="1"/>
</dbReference>
<dbReference type="InterPro" id="IPR001915">
    <property type="entry name" value="Peptidase_M48"/>
</dbReference>
<keyword evidence="7" id="KW-1133">Transmembrane helix</keyword>
<dbReference type="GO" id="GO:0046872">
    <property type="term" value="F:metal ion binding"/>
    <property type="evidence" value="ECO:0007669"/>
    <property type="project" value="UniProtKB-KW"/>
</dbReference>
<dbReference type="PANTHER" id="PTHR34978:SF3">
    <property type="entry name" value="SLR0241 PROTEIN"/>
    <property type="match status" value="1"/>
</dbReference>
<evidence type="ECO:0000259" key="8">
    <source>
        <dbReference type="Pfam" id="PF01435"/>
    </source>
</evidence>
<keyword evidence="5 6" id="KW-0482">Metalloprotease</keyword>
<sequence>MVVAVLLALYCVFAALALPRLLGRAAWADRAPRLAIVLWQAASASAVVSALLAVFAVVVPASLVGHGLAGLFDACMALVEVCAELLNDPSAPNAAAAGAGLAAGGLVLARLAYAGGAVLLGARRERRRHAGALALLGRHDDGLGATVVDYEERIAYCVPGRRGQAVITTGALRSLAPPQVAAVLAHERAHLRGRHHLVLAAAESLTRAFPRVPLFERARTEIGRLVELLADDMAARHHPRDQLAAALVRLATGRAPAFALGAGGETALERVRRMLHPQPPLERRERVTGLLAVASLLAGPAALAAAPAVSAFLAHHCHALLTL</sequence>
<dbReference type="Proteomes" id="UP000236732">
    <property type="component" value="Unassembled WGS sequence"/>
</dbReference>
<keyword evidence="10" id="KW-1185">Reference proteome</keyword>
<keyword evidence="7" id="KW-0472">Membrane</keyword>
<accession>A0A1H6E3V5</accession>
<name>A0A1H6E3V5_9ACTN</name>
<dbReference type="Gene3D" id="3.30.2010.10">
    <property type="entry name" value="Metalloproteases ('zincins'), catalytic domain"/>
    <property type="match status" value="1"/>
</dbReference>
<organism evidence="9 10">
    <name type="scientific">Nonomuraea solani</name>
    <dbReference type="NCBI Taxonomy" id="1144553"/>
    <lineage>
        <taxon>Bacteria</taxon>
        <taxon>Bacillati</taxon>
        <taxon>Actinomycetota</taxon>
        <taxon>Actinomycetes</taxon>
        <taxon>Streptosporangiales</taxon>
        <taxon>Streptosporangiaceae</taxon>
        <taxon>Nonomuraea</taxon>
    </lineage>
</organism>
<keyword evidence="3 6" id="KW-0378">Hydrolase</keyword>
<dbReference type="Pfam" id="PF01435">
    <property type="entry name" value="Peptidase_M48"/>
    <property type="match status" value="1"/>
</dbReference>
<gene>
    <name evidence="9" type="ORF">SAMN05444920_107331</name>
</gene>
<comment type="similarity">
    <text evidence="6">Belongs to the peptidase M48 family.</text>
</comment>
<keyword evidence="7" id="KW-0812">Transmembrane</keyword>
<dbReference type="RefSeq" id="WP_103958691.1">
    <property type="nucleotide sequence ID" value="NZ_FNVT01000007.1"/>
</dbReference>
<evidence type="ECO:0000313" key="10">
    <source>
        <dbReference type="Proteomes" id="UP000236732"/>
    </source>
</evidence>
<dbReference type="GO" id="GO:0004222">
    <property type="term" value="F:metalloendopeptidase activity"/>
    <property type="evidence" value="ECO:0007669"/>
    <property type="project" value="InterPro"/>
</dbReference>
<evidence type="ECO:0000313" key="9">
    <source>
        <dbReference type="EMBL" id="SEG91696.1"/>
    </source>
</evidence>
<dbReference type="InterPro" id="IPR052173">
    <property type="entry name" value="Beta-lactam_resp_regulator"/>
</dbReference>
<dbReference type="PANTHER" id="PTHR34978">
    <property type="entry name" value="POSSIBLE SENSOR-TRANSDUCER PROTEIN BLAR"/>
    <property type="match status" value="1"/>
</dbReference>
<dbReference type="OrthoDB" id="9785340at2"/>
<proteinExistence type="inferred from homology"/>
<feature type="transmembrane region" description="Helical" evidence="7">
    <location>
        <begin position="38"/>
        <end position="61"/>
    </location>
</feature>
<keyword evidence="1 6" id="KW-0645">Protease</keyword>
<evidence type="ECO:0000256" key="3">
    <source>
        <dbReference type="ARBA" id="ARBA00022801"/>
    </source>
</evidence>
<dbReference type="AlphaFoldDB" id="A0A1H6E3V5"/>
<feature type="domain" description="Peptidase M48" evidence="8">
    <location>
        <begin position="145"/>
        <end position="205"/>
    </location>
</feature>
<feature type="transmembrane region" description="Helical" evidence="7">
    <location>
        <begin position="98"/>
        <end position="120"/>
    </location>
</feature>
<dbReference type="GO" id="GO:0006508">
    <property type="term" value="P:proteolysis"/>
    <property type="evidence" value="ECO:0007669"/>
    <property type="project" value="UniProtKB-KW"/>
</dbReference>
<evidence type="ECO:0000256" key="6">
    <source>
        <dbReference type="RuleBase" id="RU003983"/>
    </source>
</evidence>
<reference evidence="9 10" key="1">
    <citation type="submission" date="2016-10" db="EMBL/GenBank/DDBJ databases">
        <authorList>
            <person name="de Groot N.N."/>
        </authorList>
    </citation>
    <scope>NUCLEOTIDE SEQUENCE [LARGE SCALE GENOMIC DNA]</scope>
    <source>
        <strain evidence="9 10">CGMCC 4.7037</strain>
    </source>
</reference>
<comment type="cofactor">
    <cofactor evidence="6">
        <name>Zn(2+)</name>
        <dbReference type="ChEBI" id="CHEBI:29105"/>
    </cofactor>
    <text evidence="6">Binds 1 zinc ion per subunit.</text>
</comment>
<evidence type="ECO:0000256" key="4">
    <source>
        <dbReference type="ARBA" id="ARBA00022833"/>
    </source>
</evidence>
<keyword evidence="2" id="KW-0479">Metal-binding</keyword>